<reference evidence="2 3" key="1">
    <citation type="submission" date="2021-06" db="EMBL/GenBank/DDBJ databases">
        <authorList>
            <person name="Palmer J.M."/>
        </authorList>
    </citation>
    <scope>NUCLEOTIDE SEQUENCE [LARGE SCALE GENOMIC DNA]</scope>
    <source>
        <strain evidence="2 3">XC_2019</strain>
        <tissue evidence="2">Muscle</tissue>
    </source>
</reference>
<feature type="compositionally biased region" description="Basic and acidic residues" evidence="1">
    <location>
        <begin position="191"/>
        <end position="210"/>
    </location>
</feature>
<feature type="region of interest" description="Disordered" evidence="1">
    <location>
        <begin position="191"/>
        <end position="212"/>
    </location>
</feature>
<dbReference type="EMBL" id="JAHRIN010053051">
    <property type="protein sequence ID" value="MEQ2210370.1"/>
    <property type="molecule type" value="Genomic_DNA"/>
</dbReference>
<sequence>MRKLGKPEGRPEKVEQWVEEIYSVLALMPWSSHRSAPQLEALCEALWSARGGPLKEERILSCLLRPRCDTLVTVYCSTALRLQRDHLLRNAPETQGRISEIGSTFVFGVCVCRGISMEALQAQLQTLDKCQLYLETVPAMFRLELLENIFSLLFLSTSDFVQHIQKDPNSDPSTGHDMHPECLSIPADKNVEAGKSSSDETEHRSQENQKPRSCSAAAYVGHLDLGHFLHGCRGFLVDVTAMEGILKLLKEGLEGMCVVGEQEGQETGRALPREAEAVASLGCSVTAETFGARLQRLSKRTAEAQWRLQIITSNQTAADGELEISHSEFSV</sequence>
<dbReference type="PANTHER" id="PTHR46591">
    <property type="entry name" value="ZINC FINGER FYVE DOMAIN-CONTAINING PROTEIN 26"/>
    <property type="match status" value="1"/>
</dbReference>
<organism evidence="2 3">
    <name type="scientific">Xenoophorus captivus</name>
    <dbReference type="NCBI Taxonomy" id="1517983"/>
    <lineage>
        <taxon>Eukaryota</taxon>
        <taxon>Metazoa</taxon>
        <taxon>Chordata</taxon>
        <taxon>Craniata</taxon>
        <taxon>Vertebrata</taxon>
        <taxon>Euteleostomi</taxon>
        <taxon>Actinopterygii</taxon>
        <taxon>Neopterygii</taxon>
        <taxon>Teleostei</taxon>
        <taxon>Neoteleostei</taxon>
        <taxon>Acanthomorphata</taxon>
        <taxon>Ovalentaria</taxon>
        <taxon>Atherinomorphae</taxon>
        <taxon>Cyprinodontiformes</taxon>
        <taxon>Goodeidae</taxon>
        <taxon>Xenoophorus</taxon>
    </lineage>
</organism>
<evidence type="ECO:0000313" key="3">
    <source>
        <dbReference type="Proteomes" id="UP001434883"/>
    </source>
</evidence>
<protein>
    <submittedName>
        <fullName evidence="2">Uncharacterized protein</fullName>
    </submittedName>
</protein>
<dbReference type="Proteomes" id="UP001434883">
    <property type="component" value="Unassembled WGS sequence"/>
</dbReference>
<comment type="caution">
    <text evidence="2">The sequence shown here is derived from an EMBL/GenBank/DDBJ whole genome shotgun (WGS) entry which is preliminary data.</text>
</comment>
<accession>A0ABV0RQD3</accession>
<evidence type="ECO:0000256" key="1">
    <source>
        <dbReference type="SAM" id="MobiDB-lite"/>
    </source>
</evidence>
<gene>
    <name evidence="2" type="ORF">XENOCAPTIV_012545</name>
</gene>
<proteinExistence type="predicted"/>
<keyword evidence="3" id="KW-1185">Reference proteome</keyword>
<dbReference type="PANTHER" id="PTHR46591:SF1">
    <property type="entry name" value="ZINC FINGER FYVE DOMAIN-CONTAINING PROTEIN 26"/>
    <property type="match status" value="1"/>
</dbReference>
<evidence type="ECO:0000313" key="2">
    <source>
        <dbReference type="EMBL" id="MEQ2210370.1"/>
    </source>
</evidence>
<name>A0ABV0RQD3_9TELE</name>
<dbReference type="InterPro" id="IPR028730">
    <property type="entry name" value="ZFYVE26"/>
</dbReference>